<evidence type="ECO:0000256" key="2">
    <source>
        <dbReference type="ARBA" id="ARBA00022692"/>
    </source>
</evidence>
<feature type="compositionally biased region" description="Low complexity" evidence="5">
    <location>
        <begin position="207"/>
        <end position="217"/>
    </location>
</feature>
<feature type="transmembrane region" description="Helical" evidence="6">
    <location>
        <begin position="65"/>
        <end position="90"/>
    </location>
</feature>
<evidence type="ECO:0000256" key="4">
    <source>
        <dbReference type="ARBA" id="ARBA00023136"/>
    </source>
</evidence>
<accession>A0A8S3ZDF3</accession>
<feature type="region of interest" description="Disordered" evidence="5">
    <location>
        <begin position="1"/>
        <end position="20"/>
    </location>
</feature>
<proteinExistence type="predicted"/>
<dbReference type="PANTHER" id="PTHR21676:SF6">
    <property type="entry name" value="PROTEIN STUM"/>
    <property type="match status" value="1"/>
</dbReference>
<evidence type="ECO:0000313" key="7">
    <source>
        <dbReference type="EMBL" id="CAG5125011.1"/>
    </source>
</evidence>
<dbReference type="OrthoDB" id="361532at2759"/>
<dbReference type="PANTHER" id="PTHR21676">
    <property type="entry name" value="PROTEIN STUM"/>
    <property type="match status" value="1"/>
</dbReference>
<comment type="caution">
    <text evidence="7">The sequence shown here is derived from an EMBL/GenBank/DDBJ whole genome shotgun (WGS) entry which is preliminary data.</text>
</comment>
<evidence type="ECO:0000256" key="1">
    <source>
        <dbReference type="ARBA" id="ARBA00004141"/>
    </source>
</evidence>
<dbReference type="EMBL" id="CAJHNH020001931">
    <property type="protein sequence ID" value="CAG5125011.1"/>
    <property type="molecule type" value="Genomic_DNA"/>
</dbReference>
<dbReference type="GO" id="GO:0016020">
    <property type="term" value="C:membrane"/>
    <property type="evidence" value="ECO:0007669"/>
    <property type="project" value="UniProtKB-SubCell"/>
</dbReference>
<evidence type="ECO:0000256" key="5">
    <source>
        <dbReference type="SAM" id="MobiDB-lite"/>
    </source>
</evidence>
<evidence type="ECO:0000256" key="6">
    <source>
        <dbReference type="SAM" id="Phobius"/>
    </source>
</evidence>
<feature type="compositionally biased region" description="Polar residues" evidence="5">
    <location>
        <begin position="155"/>
        <end position="184"/>
    </location>
</feature>
<keyword evidence="8" id="KW-1185">Reference proteome</keyword>
<organism evidence="7 8">
    <name type="scientific">Candidula unifasciata</name>
    <dbReference type="NCBI Taxonomy" id="100452"/>
    <lineage>
        <taxon>Eukaryota</taxon>
        <taxon>Metazoa</taxon>
        <taxon>Spiralia</taxon>
        <taxon>Lophotrochozoa</taxon>
        <taxon>Mollusca</taxon>
        <taxon>Gastropoda</taxon>
        <taxon>Heterobranchia</taxon>
        <taxon>Euthyneura</taxon>
        <taxon>Panpulmonata</taxon>
        <taxon>Eupulmonata</taxon>
        <taxon>Stylommatophora</taxon>
        <taxon>Helicina</taxon>
        <taxon>Helicoidea</taxon>
        <taxon>Geomitridae</taxon>
        <taxon>Candidula</taxon>
    </lineage>
</organism>
<reference evidence="7" key="1">
    <citation type="submission" date="2021-04" db="EMBL/GenBank/DDBJ databases">
        <authorList>
            <consortium name="Molecular Ecology Group"/>
        </authorList>
    </citation>
    <scope>NUCLEOTIDE SEQUENCE</scope>
</reference>
<dbReference type="AlphaFoldDB" id="A0A8S3ZDF3"/>
<feature type="compositionally biased region" description="Basic and acidic residues" evidence="5">
    <location>
        <begin position="185"/>
        <end position="196"/>
    </location>
</feature>
<feature type="transmembrane region" description="Helical" evidence="6">
    <location>
        <begin position="110"/>
        <end position="138"/>
    </location>
</feature>
<keyword evidence="4 6" id="KW-0472">Membrane</keyword>
<sequence>MQVVYSGGSTPKPSPRIRRKTGYGRPIMPGYMTHVHPQVMTQRSHENLTEGDVTLRDSIPAMSRCVASICLVFNIFLPGAGTLIAGLSVLCCSHVRPKDDSKRHCIYVNAGVALIQFMLTFLFLLGWIWSIMWGIAFLSVSKQYYYRHQDEQSAQEHNGVNKSSSEQNNTSTPNLNVKTKNNYQHRLDSNPLEKKSNNISKVHRLSSRTSSLESQSSGVNPHCTVTNLATSRVADKQKAALDQATFCECSDAYQVRPDTMPPQPIIALQKASVSNLFEASHTVHPASSGETIMKATTRHMKMMQRKMSSNELSPFALTHKRLEAIIKHDIPVIAPDNRHTGEPQVPGEGLPKC</sequence>
<dbReference type="Proteomes" id="UP000678393">
    <property type="component" value="Unassembled WGS sequence"/>
</dbReference>
<protein>
    <recommendedName>
        <fullName evidence="9">Protein SPEC3</fullName>
    </recommendedName>
</protein>
<keyword evidence="2 6" id="KW-0812">Transmembrane</keyword>
<feature type="region of interest" description="Disordered" evidence="5">
    <location>
        <begin position="155"/>
        <end position="220"/>
    </location>
</feature>
<name>A0A8S3ZDF3_9EUPU</name>
<dbReference type="Pfam" id="PF15795">
    <property type="entry name" value="Spec3"/>
    <property type="match status" value="1"/>
</dbReference>
<gene>
    <name evidence="7" type="ORF">CUNI_LOCUS10569</name>
</gene>
<evidence type="ECO:0008006" key="9">
    <source>
        <dbReference type="Google" id="ProtNLM"/>
    </source>
</evidence>
<comment type="subcellular location">
    <subcellularLocation>
        <location evidence="1">Membrane</location>
        <topology evidence="1">Multi-pass membrane protein</topology>
    </subcellularLocation>
</comment>
<dbReference type="InterPro" id="IPR026673">
    <property type="entry name" value="SPEC3/Stum"/>
</dbReference>
<feature type="region of interest" description="Disordered" evidence="5">
    <location>
        <begin position="334"/>
        <end position="353"/>
    </location>
</feature>
<evidence type="ECO:0000313" key="8">
    <source>
        <dbReference type="Proteomes" id="UP000678393"/>
    </source>
</evidence>
<keyword evidence="3 6" id="KW-1133">Transmembrane helix</keyword>
<evidence type="ECO:0000256" key="3">
    <source>
        <dbReference type="ARBA" id="ARBA00022989"/>
    </source>
</evidence>